<comment type="function">
    <text evidence="4">Binds to the catalytic subunit of the cyclin dependent kinases and is essential for their biological function.</text>
</comment>
<dbReference type="Pfam" id="PF01111">
    <property type="entry name" value="CKS"/>
    <property type="match status" value="1"/>
</dbReference>
<keyword evidence="5" id="KW-0418">Kinase</keyword>
<dbReference type="SUPFAM" id="SSF55637">
    <property type="entry name" value="Cell cycle regulatory proteins"/>
    <property type="match status" value="1"/>
</dbReference>
<dbReference type="AlphaFoldDB" id="A0A0S4ISU5"/>
<protein>
    <recommendedName>
        <fullName evidence="4">Cyclin-dependent kinases regulatory subunit</fullName>
    </recommendedName>
</protein>
<evidence type="ECO:0000313" key="5">
    <source>
        <dbReference type="EMBL" id="CUF65576.1"/>
    </source>
</evidence>
<dbReference type="PRINTS" id="PR00296">
    <property type="entry name" value="CYCLINKINASE"/>
</dbReference>
<dbReference type="GO" id="GO:0016301">
    <property type="term" value="F:kinase activity"/>
    <property type="evidence" value="ECO:0007669"/>
    <property type="project" value="UniProtKB-KW"/>
</dbReference>
<keyword evidence="2 4" id="KW-0132">Cell division</keyword>
<dbReference type="Proteomes" id="UP000051952">
    <property type="component" value="Unassembled WGS sequence"/>
</dbReference>
<keyword evidence="3 4" id="KW-0131">Cell cycle</keyword>
<evidence type="ECO:0000256" key="1">
    <source>
        <dbReference type="ARBA" id="ARBA00007782"/>
    </source>
</evidence>
<evidence type="ECO:0000313" key="6">
    <source>
        <dbReference type="Proteomes" id="UP000051952"/>
    </source>
</evidence>
<evidence type="ECO:0000256" key="3">
    <source>
        <dbReference type="ARBA" id="ARBA00023306"/>
    </source>
</evidence>
<dbReference type="FunFam" id="3.30.170.10:FF:000001">
    <property type="entry name" value="Cyclin-dependent kinases regulatory subunit"/>
    <property type="match status" value="1"/>
</dbReference>
<keyword evidence="5" id="KW-0808">Transferase</keyword>
<reference evidence="6" key="1">
    <citation type="submission" date="2015-09" db="EMBL/GenBank/DDBJ databases">
        <authorList>
            <consortium name="Pathogen Informatics"/>
        </authorList>
    </citation>
    <scope>NUCLEOTIDE SEQUENCE [LARGE SCALE GENOMIC DNA]</scope>
    <source>
        <strain evidence="6">Lake Konstanz</strain>
    </source>
</reference>
<dbReference type="EMBL" id="CYKH01000376">
    <property type="protein sequence ID" value="CUF65576.1"/>
    <property type="molecule type" value="Genomic_DNA"/>
</dbReference>
<dbReference type="InterPro" id="IPR036858">
    <property type="entry name" value="Cyclin-dep_kinase_reg-sub_sf"/>
</dbReference>
<dbReference type="InterPro" id="IPR000789">
    <property type="entry name" value="Cyclin-dep_kinase_reg-sub"/>
</dbReference>
<accession>A0A0S4ISU5</accession>
<dbReference type="VEuPathDB" id="TriTrypDB:BSAL_64520"/>
<comment type="similarity">
    <text evidence="1 4">Belongs to the CKS family.</text>
</comment>
<dbReference type="PANTHER" id="PTHR23415">
    <property type="entry name" value="CYCLIN-DEPENDENT KINASES REGULATORY SUBUNIT/60S RIBOSOME SUBUNIT BIOGENESIS PROTEIN NIP7"/>
    <property type="match status" value="1"/>
</dbReference>
<dbReference type="GO" id="GO:0051301">
    <property type="term" value="P:cell division"/>
    <property type="evidence" value="ECO:0007669"/>
    <property type="project" value="UniProtKB-UniRule"/>
</dbReference>
<organism evidence="5 6">
    <name type="scientific">Bodo saltans</name>
    <name type="common">Flagellated protozoan</name>
    <dbReference type="NCBI Taxonomy" id="75058"/>
    <lineage>
        <taxon>Eukaryota</taxon>
        <taxon>Discoba</taxon>
        <taxon>Euglenozoa</taxon>
        <taxon>Kinetoplastea</taxon>
        <taxon>Metakinetoplastina</taxon>
        <taxon>Eubodonida</taxon>
        <taxon>Bodonidae</taxon>
        <taxon>Bodo</taxon>
    </lineage>
</organism>
<evidence type="ECO:0000256" key="2">
    <source>
        <dbReference type="ARBA" id="ARBA00022618"/>
    </source>
</evidence>
<keyword evidence="6" id="KW-1185">Reference proteome</keyword>
<dbReference type="SMART" id="SM01084">
    <property type="entry name" value="CKS"/>
    <property type="match status" value="1"/>
</dbReference>
<dbReference type="OrthoDB" id="440676at2759"/>
<sequence>MASATAQRADYFSITDPQQKDYAKQLIAKMQSKILYSDKYFDAEFEYRHVILPKDLSRLVPRHRLMEEMEWRQLGVQQSLGWRHYLIHKPEPHILLFKRPKQ</sequence>
<evidence type="ECO:0000256" key="4">
    <source>
        <dbReference type="RuleBase" id="RU311113"/>
    </source>
</evidence>
<proteinExistence type="inferred from homology"/>
<dbReference type="OMA" id="MSENEWR"/>
<gene>
    <name evidence="5" type="ORF">BSAL_64520</name>
</gene>
<name>A0A0S4ISU5_BODSA</name>
<dbReference type="Gene3D" id="3.30.170.10">
    <property type="entry name" value="Cyclin-dependent kinase, regulatory subunit"/>
    <property type="match status" value="1"/>
</dbReference>
<dbReference type="GO" id="GO:0016538">
    <property type="term" value="F:cyclin-dependent protein serine/threonine kinase regulator activity"/>
    <property type="evidence" value="ECO:0007669"/>
    <property type="project" value="InterPro"/>
</dbReference>
<dbReference type="PROSITE" id="PS00945">
    <property type="entry name" value="CKS_2"/>
    <property type="match status" value="1"/>
</dbReference>